<evidence type="ECO:0000313" key="7">
    <source>
        <dbReference type="EMBL" id="MEJ8640702.1"/>
    </source>
</evidence>
<dbReference type="Gene3D" id="3.40.190.10">
    <property type="entry name" value="Periplasmic binding protein-like II"/>
    <property type="match status" value="1"/>
</dbReference>
<comment type="similarity">
    <text evidence="1">Belongs to the LysR transcriptional regulatory family.</text>
</comment>
<name>A0ABU8TYM3_9ACTN</name>
<dbReference type="Proteomes" id="UP001382904">
    <property type="component" value="Unassembled WGS sequence"/>
</dbReference>
<accession>A0ABU8TYM3</accession>
<keyword evidence="4" id="KW-0804">Transcription</keyword>
<evidence type="ECO:0000256" key="1">
    <source>
        <dbReference type="ARBA" id="ARBA00009437"/>
    </source>
</evidence>
<dbReference type="Gene3D" id="1.10.10.10">
    <property type="entry name" value="Winged helix-like DNA-binding domain superfamily/Winged helix DNA-binding domain"/>
    <property type="match status" value="1"/>
</dbReference>
<evidence type="ECO:0000256" key="4">
    <source>
        <dbReference type="ARBA" id="ARBA00023163"/>
    </source>
</evidence>
<dbReference type="PANTHER" id="PTHR30346">
    <property type="entry name" value="TRANSCRIPTIONAL DUAL REGULATOR HCAR-RELATED"/>
    <property type="match status" value="1"/>
</dbReference>
<keyword evidence="2" id="KW-0805">Transcription regulation</keyword>
<dbReference type="EMBL" id="JBBKAM010000002">
    <property type="protein sequence ID" value="MEJ8640702.1"/>
    <property type="molecule type" value="Genomic_DNA"/>
</dbReference>
<gene>
    <name evidence="7" type="ORF">WKI68_03065</name>
</gene>
<evidence type="ECO:0000313" key="8">
    <source>
        <dbReference type="Proteomes" id="UP001382904"/>
    </source>
</evidence>
<evidence type="ECO:0000256" key="3">
    <source>
        <dbReference type="ARBA" id="ARBA00023125"/>
    </source>
</evidence>
<dbReference type="InterPro" id="IPR036388">
    <property type="entry name" value="WH-like_DNA-bd_sf"/>
</dbReference>
<dbReference type="PROSITE" id="PS50931">
    <property type="entry name" value="HTH_LYSR"/>
    <property type="match status" value="1"/>
</dbReference>
<evidence type="ECO:0000256" key="2">
    <source>
        <dbReference type="ARBA" id="ARBA00023015"/>
    </source>
</evidence>
<dbReference type="SUPFAM" id="SSF53850">
    <property type="entry name" value="Periplasmic binding protein-like II"/>
    <property type="match status" value="1"/>
</dbReference>
<dbReference type="Pfam" id="PF00126">
    <property type="entry name" value="HTH_1"/>
    <property type="match status" value="1"/>
</dbReference>
<evidence type="ECO:0000256" key="5">
    <source>
        <dbReference type="SAM" id="MobiDB-lite"/>
    </source>
</evidence>
<feature type="domain" description="HTH lysR-type" evidence="6">
    <location>
        <begin position="2"/>
        <end position="59"/>
    </location>
</feature>
<keyword evidence="3" id="KW-0238">DNA-binding</keyword>
<dbReference type="PANTHER" id="PTHR30346:SF29">
    <property type="entry name" value="LYSR SUBSTRATE-BINDING"/>
    <property type="match status" value="1"/>
</dbReference>
<keyword evidence="8" id="KW-1185">Reference proteome</keyword>
<feature type="compositionally biased region" description="Pro residues" evidence="5">
    <location>
        <begin position="206"/>
        <end position="215"/>
    </location>
</feature>
<dbReference type="Pfam" id="PF03466">
    <property type="entry name" value="LysR_substrate"/>
    <property type="match status" value="1"/>
</dbReference>
<reference evidence="7 8" key="1">
    <citation type="submission" date="2024-03" db="EMBL/GenBank/DDBJ databases">
        <title>Novel Streptomyces species of biotechnological and ecological value are a feature of Machair soil.</title>
        <authorList>
            <person name="Prole J.R."/>
            <person name="Goodfellow M."/>
            <person name="Allenby N."/>
            <person name="Ward A.C."/>
        </authorList>
    </citation>
    <scope>NUCLEOTIDE SEQUENCE [LARGE SCALE GENOMIC DNA]</scope>
    <source>
        <strain evidence="7 8">MS1.HAVA.3</strain>
    </source>
</reference>
<dbReference type="InterPro" id="IPR000847">
    <property type="entry name" value="LysR_HTH_N"/>
</dbReference>
<dbReference type="InterPro" id="IPR005119">
    <property type="entry name" value="LysR_subst-bd"/>
</dbReference>
<dbReference type="InterPro" id="IPR036390">
    <property type="entry name" value="WH_DNA-bd_sf"/>
</dbReference>
<evidence type="ECO:0000259" key="6">
    <source>
        <dbReference type="PROSITE" id="PS50931"/>
    </source>
</evidence>
<protein>
    <submittedName>
        <fullName evidence="7">LysR family transcriptional regulator</fullName>
    </submittedName>
</protein>
<sequence length="215" mass="22626">MLDVRRLRLLRELARRGTIAAVAEALSFSPSAVSQQLGVLEREAGLPLLERTGRRVRLTPAGQNLVRHAEAVLERLEQADADLAEARGGLAGALRIGAFPTAIRAIVPAALVALARRHPRLEPMVSETDPAAVAHALRAGDLDVALVHAYDFVPATQEPGLATQPLYGEAMFLAAPAGPAGETPDPPRDPTSAPPCAPTRNRRGSPPRPAPSATP</sequence>
<feature type="region of interest" description="Disordered" evidence="5">
    <location>
        <begin position="174"/>
        <end position="215"/>
    </location>
</feature>
<comment type="caution">
    <text evidence="7">The sequence shown here is derived from an EMBL/GenBank/DDBJ whole genome shotgun (WGS) entry which is preliminary data.</text>
</comment>
<organism evidence="7 8">
    <name type="scientific">Streptomyces caledonius</name>
    <dbReference type="NCBI Taxonomy" id="3134107"/>
    <lineage>
        <taxon>Bacteria</taxon>
        <taxon>Bacillati</taxon>
        <taxon>Actinomycetota</taxon>
        <taxon>Actinomycetes</taxon>
        <taxon>Kitasatosporales</taxon>
        <taxon>Streptomycetaceae</taxon>
        <taxon>Streptomyces</taxon>
    </lineage>
</organism>
<proteinExistence type="inferred from homology"/>
<dbReference type="SUPFAM" id="SSF46785">
    <property type="entry name" value="Winged helix' DNA-binding domain"/>
    <property type="match status" value="1"/>
</dbReference>